<dbReference type="InterPro" id="IPR051317">
    <property type="entry name" value="Gfo/Idh/MocA_oxidoreduct"/>
</dbReference>
<feature type="domain" description="Gfo/Idh/MocA-like oxidoreductase N-terminal" evidence="3">
    <location>
        <begin position="32"/>
        <end position="149"/>
    </location>
</feature>
<reference evidence="5 6" key="1">
    <citation type="submission" date="2016-10" db="EMBL/GenBank/DDBJ databases">
        <authorList>
            <person name="de Groot N.N."/>
        </authorList>
    </citation>
    <scope>NUCLEOTIDE SEQUENCE [LARGE SCALE GENOMIC DNA]</scope>
    <source>
        <strain evidence="5 6">DSM 22489</strain>
    </source>
</reference>
<dbReference type="RefSeq" id="WP_103931493.1">
    <property type="nucleotide sequence ID" value="NZ_FNVA01000001.1"/>
</dbReference>
<dbReference type="PANTHER" id="PTHR43708:SF5">
    <property type="entry name" value="CONSERVED EXPRESSED OXIDOREDUCTASE (EUROFUNG)-RELATED"/>
    <property type="match status" value="1"/>
</dbReference>
<accession>A0A1H5TGX6</accession>
<gene>
    <name evidence="5" type="ORF">SAMN05421819_0580</name>
</gene>
<dbReference type="Proteomes" id="UP000236728">
    <property type="component" value="Unassembled WGS sequence"/>
</dbReference>
<sequence>MPDTLTHLNTPGHLEEIAAAALPPLPRFPRPICIVGAGGIIQSAHLPAYTKAGFPVLAIADQQPGKASEVAAKFGIPHSFDALSDMIRFAPKDVVFDIAVPASRLIPILEQLPDGSAVLIQKPMGETIAEARTIRDLCREKGLIAAVNFQLRFAPNNLGAVALAQQGVLGRLHDMEVQVRTYTPWHLWTFLSTAPRLEILYHSIHYLDLVRSWFGEPRSIYAKTVKNPQCEHLAPTKSTMILDYGDDKRVFIATNHAHDFPAESHHSYAQWEGTNGAIRIDMGVNLDYPVGQPDRLRFALRGPGNPWREVPVRGSWFPDAFIGSMGSLQAYVEGSATELPTHFESAYKTMALVEAAYLSSDRGGVPIELD</sequence>
<dbReference type="Gene3D" id="3.30.360.10">
    <property type="entry name" value="Dihydrodipicolinate Reductase, domain 2"/>
    <property type="match status" value="1"/>
</dbReference>
<dbReference type="Pfam" id="PF01408">
    <property type="entry name" value="GFO_IDH_MocA"/>
    <property type="match status" value="1"/>
</dbReference>
<dbReference type="SUPFAM" id="SSF55347">
    <property type="entry name" value="Glyceraldehyde-3-phosphate dehydrogenase-like, C-terminal domain"/>
    <property type="match status" value="1"/>
</dbReference>
<dbReference type="SUPFAM" id="SSF51735">
    <property type="entry name" value="NAD(P)-binding Rossmann-fold domains"/>
    <property type="match status" value="1"/>
</dbReference>
<dbReference type="GO" id="GO:0000166">
    <property type="term" value="F:nucleotide binding"/>
    <property type="evidence" value="ECO:0007669"/>
    <property type="project" value="InterPro"/>
</dbReference>
<name>A0A1H5TGX6_9BACT</name>
<evidence type="ECO:0000313" key="6">
    <source>
        <dbReference type="Proteomes" id="UP000236728"/>
    </source>
</evidence>
<dbReference type="InterPro" id="IPR000683">
    <property type="entry name" value="Gfo/Idh/MocA-like_OxRdtase_N"/>
</dbReference>
<dbReference type="InterPro" id="IPR055170">
    <property type="entry name" value="GFO_IDH_MocA-like_dom"/>
</dbReference>
<organism evidence="5 6">
    <name type="scientific">Bryocella elongata</name>
    <dbReference type="NCBI Taxonomy" id="863522"/>
    <lineage>
        <taxon>Bacteria</taxon>
        <taxon>Pseudomonadati</taxon>
        <taxon>Acidobacteriota</taxon>
        <taxon>Terriglobia</taxon>
        <taxon>Terriglobales</taxon>
        <taxon>Acidobacteriaceae</taxon>
        <taxon>Bryocella</taxon>
    </lineage>
</organism>
<keyword evidence="2" id="KW-0560">Oxidoreductase</keyword>
<proteinExistence type="inferred from homology"/>
<keyword evidence="6" id="KW-1185">Reference proteome</keyword>
<dbReference type="AlphaFoldDB" id="A0A1H5TGX6"/>
<dbReference type="Pfam" id="PF22725">
    <property type="entry name" value="GFO_IDH_MocA_C3"/>
    <property type="match status" value="1"/>
</dbReference>
<evidence type="ECO:0000259" key="3">
    <source>
        <dbReference type="Pfam" id="PF01408"/>
    </source>
</evidence>
<dbReference type="Gene3D" id="3.40.50.720">
    <property type="entry name" value="NAD(P)-binding Rossmann-like Domain"/>
    <property type="match status" value="1"/>
</dbReference>
<evidence type="ECO:0000256" key="1">
    <source>
        <dbReference type="ARBA" id="ARBA00010928"/>
    </source>
</evidence>
<dbReference type="PANTHER" id="PTHR43708">
    <property type="entry name" value="CONSERVED EXPRESSED OXIDOREDUCTASE (EUROFUNG)"/>
    <property type="match status" value="1"/>
</dbReference>
<dbReference type="EMBL" id="FNVA01000001">
    <property type="protein sequence ID" value="SEF61247.1"/>
    <property type="molecule type" value="Genomic_DNA"/>
</dbReference>
<feature type="domain" description="GFO/IDH/MocA-like oxidoreductase" evidence="4">
    <location>
        <begin position="162"/>
        <end position="266"/>
    </location>
</feature>
<dbReference type="OrthoDB" id="6183734at2"/>
<dbReference type="InterPro" id="IPR036291">
    <property type="entry name" value="NAD(P)-bd_dom_sf"/>
</dbReference>
<dbReference type="GO" id="GO:0016491">
    <property type="term" value="F:oxidoreductase activity"/>
    <property type="evidence" value="ECO:0007669"/>
    <property type="project" value="UniProtKB-KW"/>
</dbReference>
<comment type="similarity">
    <text evidence="1">Belongs to the Gfo/Idh/MocA family.</text>
</comment>
<protein>
    <submittedName>
        <fullName evidence="5">Predicted dehydrogenase</fullName>
    </submittedName>
</protein>
<evidence type="ECO:0000259" key="4">
    <source>
        <dbReference type="Pfam" id="PF22725"/>
    </source>
</evidence>
<evidence type="ECO:0000313" key="5">
    <source>
        <dbReference type="EMBL" id="SEF61247.1"/>
    </source>
</evidence>
<evidence type="ECO:0000256" key="2">
    <source>
        <dbReference type="ARBA" id="ARBA00023002"/>
    </source>
</evidence>